<dbReference type="InterPro" id="IPR050204">
    <property type="entry name" value="AraC_XylS_family_regulators"/>
</dbReference>
<sequence>MHTSFNRHRMGPGPSTSTAVAEILVDECERDLPLIALPRPQICLVARFGPSARKGLDVHALGVQQTVHRKLIRGGQRTVLARLHLGTYEAVLGVPAADTAGRIVALEDLWGDAAAQRLLDRLARAPDAVAATAVMESAIAERTARADRPGARTQLAFNAAGRLGSANVATVASDLGVSERHLRRVFREAVGVSPKTFARLTRFHRALGAAREKGATSWASIAAAVGYYDQAHLIAEFRAIAGATPRAFLAELHGTG</sequence>
<keyword evidence="2" id="KW-0238">DNA-binding</keyword>
<dbReference type="Gene3D" id="1.10.10.60">
    <property type="entry name" value="Homeodomain-like"/>
    <property type="match status" value="1"/>
</dbReference>
<protein>
    <submittedName>
        <fullName evidence="5">Helix-turn-helix domain-containing protein</fullName>
    </submittedName>
</protein>
<comment type="caution">
    <text evidence="5">The sequence shown here is derived from an EMBL/GenBank/DDBJ whole genome shotgun (WGS) entry which is preliminary data.</text>
</comment>
<keyword evidence="3" id="KW-0804">Transcription</keyword>
<dbReference type="PANTHER" id="PTHR46796">
    <property type="entry name" value="HTH-TYPE TRANSCRIPTIONAL ACTIVATOR RHAS-RELATED"/>
    <property type="match status" value="1"/>
</dbReference>
<keyword evidence="6" id="KW-1185">Reference proteome</keyword>
<reference evidence="6" key="1">
    <citation type="journal article" date="2019" name="Int. J. Syst. Evol. Microbiol.">
        <title>The Global Catalogue of Microorganisms (GCM) 10K type strain sequencing project: providing services to taxonomists for standard genome sequencing and annotation.</title>
        <authorList>
            <consortium name="The Broad Institute Genomics Platform"/>
            <consortium name="The Broad Institute Genome Sequencing Center for Infectious Disease"/>
            <person name="Wu L."/>
            <person name="Ma J."/>
        </authorList>
    </citation>
    <scope>NUCLEOTIDE SEQUENCE [LARGE SCALE GENOMIC DNA]</scope>
    <source>
        <strain evidence="6">CGMCC 1.16619</strain>
    </source>
</reference>
<dbReference type="InterPro" id="IPR018060">
    <property type="entry name" value="HTH_AraC"/>
</dbReference>
<gene>
    <name evidence="5" type="ORF">ACFPPA_09845</name>
</gene>
<dbReference type="RefSeq" id="WP_377319594.1">
    <property type="nucleotide sequence ID" value="NZ_JBHSNF010000002.1"/>
</dbReference>
<dbReference type="Proteomes" id="UP001596114">
    <property type="component" value="Unassembled WGS sequence"/>
</dbReference>
<dbReference type="PANTHER" id="PTHR46796:SF15">
    <property type="entry name" value="BLL1074 PROTEIN"/>
    <property type="match status" value="1"/>
</dbReference>
<evidence type="ECO:0000259" key="4">
    <source>
        <dbReference type="PROSITE" id="PS01124"/>
    </source>
</evidence>
<dbReference type="EMBL" id="JBHSNF010000002">
    <property type="protein sequence ID" value="MFC5526045.1"/>
    <property type="molecule type" value="Genomic_DNA"/>
</dbReference>
<organism evidence="5 6">
    <name type="scientific">Rhodanobacter ginsengisoli</name>
    <dbReference type="NCBI Taxonomy" id="418646"/>
    <lineage>
        <taxon>Bacteria</taxon>
        <taxon>Pseudomonadati</taxon>
        <taxon>Pseudomonadota</taxon>
        <taxon>Gammaproteobacteria</taxon>
        <taxon>Lysobacterales</taxon>
        <taxon>Rhodanobacteraceae</taxon>
        <taxon>Rhodanobacter</taxon>
    </lineage>
</organism>
<evidence type="ECO:0000256" key="3">
    <source>
        <dbReference type="ARBA" id="ARBA00023163"/>
    </source>
</evidence>
<keyword evidence="1" id="KW-0805">Transcription regulation</keyword>
<proteinExistence type="predicted"/>
<evidence type="ECO:0000256" key="2">
    <source>
        <dbReference type="ARBA" id="ARBA00023125"/>
    </source>
</evidence>
<feature type="domain" description="HTH araC/xylS-type" evidence="4">
    <location>
        <begin position="167"/>
        <end position="251"/>
    </location>
</feature>
<accession>A0ABW0QNW2</accession>
<evidence type="ECO:0000313" key="6">
    <source>
        <dbReference type="Proteomes" id="UP001596114"/>
    </source>
</evidence>
<dbReference type="SMART" id="SM00342">
    <property type="entry name" value="HTH_ARAC"/>
    <property type="match status" value="1"/>
</dbReference>
<evidence type="ECO:0000256" key="1">
    <source>
        <dbReference type="ARBA" id="ARBA00023015"/>
    </source>
</evidence>
<dbReference type="PROSITE" id="PS01124">
    <property type="entry name" value="HTH_ARAC_FAMILY_2"/>
    <property type="match status" value="1"/>
</dbReference>
<evidence type="ECO:0000313" key="5">
    <source>
        <dbReference type="EMBL" id="MFC5526045.1"/>
    </source>
</evidence>
<name>A0ABW0QNW2_9GAMM</name>
<dbReference type="Pfam" id="PF12833">
    <property type="entry name" value="HTH_18"/>
    <property type="match status" value="1"/>
</dbReference>